<proteinExistence type="inferred from homology"/>
<feature type="domain" description="Plectin/eS10 N-terminal" evidence="5">
    <location>
        <begin position="7"/>
        <end position="99"/>
    </location>
</feature>
<protein>
    <recommendedName>
        <fullName evidence="5">Plectin/eS10 N-terminal domain-containing protein</fullName>
    </recommendedName>
</protein>
<evidence type="ECO:0000313" key="7">
    <source>
        <dbReference type="Proteomes" id="UP001488838"/>
    </source>
</evidence>
<feature type="region of interest" description="Disordered" evidence="4">
    <location>
        <begin position="169"/>
        <end position="188"/>
    </location>
</feature>
<keyword evidence="7" id="KW-1185">Reference proteome</keyword>
<dbReference type="InterPro" id="IPR005326">
    <property type="entry name" value="Plectin_eS10_N"/>
</dbReference>
<feature type="region of interest" description="Disordered" evidence="4">
    <location>
        <begin position="111"/>
        <end position="140"/>
    </location>
</feature>
<dbReference type="Proteomes" id="UP001488838">
    <property type="component" value="Unassembled WGS sequence"/>
</dbReference>
<accession>A0AAW0HBL7</accession>
<dbReference type="FunFam" id="1.10.10.10:FF:000388">
    <property type="entry name" value="plectin isoform X1"/>
    <property type="match status" value="1"/>
</dbReference>
<comment type="similarity">
    <text evidence="1">Belongs to the eukaryotic ribosomal protein eS10 family.</text>
</comment>
<dbReference type="InterPro" id="IPR037447">
    <property type="entry name" value="Ribosomal_eS10"/>
</dbReference>
<gene>
    <name evidence="6" type="ORF">U0070_023697</name>
</gene>
<evidence type="ECO:0000313" key="6">
    <source>
        <dbReference type="EMBL" id="KAK7799244.1"/>
    </source>
</evidence>
<evidence type="ECO:0000256" key="2">
    <source>
        <dbReference type="ARBA" id="ARBA00022980"/>
    </source>
</evidence>
<dbReference type="AlphaFoldDB" id="A0AAW0HBL7"/>
<sequence length="242" mass="27259">MVAGMLMPLDQLRAIYEVLFREGVMVAKKDRRPRSLHPHVPGVTNLQVMRAMASLRARGLVRETFAWRHFYWYLTNEGIDHLRQYLHLPPEIVPASLQRVRRPVAMVMPARRRSPHVQAVQGPLSCPPKRGPLPAEDPVREERKVYRRKEPEEGAPEAPMVSATTVGTLARPGPEPAPATGQLHSGSRPRRVGRDCGCFWCLGLSLVGTGALWWATQVVCMGSVHISRWRPFCLRVLGYSSH</sequence>
<dbReference type="EMBL" id="JBBHLL010000629">
    <property type="protein sequence ID" value="KAK7799244.1"/>
    <property type="molecule type" value="Genomic_DNA"/>
</dbReference>
<dbReference type="GO" id="GO:0003735">
    <property type="term" value="F:structural constituent of ribosome"/>
    <property type="evidence" value="ECO:0007669"/>
    <property type="project" value="TreeGrafter"/>
</dbReference>
<evidence type="ECO:0000256" key="3">
    <source>
        <dbReference type="ARBA" id="ARBA00023274"/>
    </source>
</evidence>
<reference evidence="6 7" key="1">
    <citation type="journal article" date="2023" name="bioRxiv">
        <title>Conserved and derived expression patterns and positive selection on dental genes reveal complex evolutionary context of ever-growing rodent molars.</title>
        <authorList>
            <person name="Calamari Z.T."/>
            <person name="Song A."/>
            <person name="Cohen E."/>
            <person name="Akter M."/>
            <person name="Roy R.D."/>
            <person name="Hallikas O."/>
            <person name="Christensen M.M."/>
            <person name="Li P."/>
            <person name="Marangoni P."/>
            <person name="Jernvall J."/>
            <person name="Klein O.D."/>
        </authorList>
    </citation>
    <scope>NUCLEOTIDE SEQUENCE [LARGE SCALE GENOMIC DNA]</scope>
    <source>
        <strain evidence="6">V071</strain>
    </source>
</reference>
<dbReference type="PANTHER" id="PTHR12146">
    <property type="entry name" value="40S RIBOSOMAL PROTEIN S10"/>
    <property type="match status" value="1"/>
</dbReference>
<evidence type="ECO:0000256" key="1">
    <source>
        <dbReference type="ARBA" id="ARBA00007278"/>
    </source>
</evidence>
<organism evidence="6 7">
    <name type="scientific">Myodes glareolus</name>
    <name type="common">Bank vole</name>
    <name type="synonym">Clethrionomys glareolus</name>
    <dbReference type="NCBI Taxonomy" id="447135"/>
    <lineage>
        <taxon>Eukaryota</taxon>
        <taxon>Metazoa</taxon>
        <taxon>Chordata</taxon>
        <taxon>Craniata</taxon>
        <taxon>Vertebrata</taxon>
        <taxon>Euteleostomi</taxon>
        <taxon>Mammalia</taxon>
        <taxon>Eutheria</taxon>
        <taxon>Euarchontoglires</taxon>
        <taxon>Glires</taxon>
        <taxon>Rodentia</taxon>
        <taxon>Myomorpha</taxon>
        <taxon>Muroidea</taxon>
        <taxon>Cricetidae</taxon>
        <taxon>Arvicolinae</taxon>
        <taxon>Myodes</taxon>
    </lineage>
</organism>
<dbReference type="InterPro" id="IPR036388">
    <property type="entry name" value="WH-like_DNA-bd_sf"/>
</dbReference>
<evidence type="ECO:0000259" key="5">
    <source>
        <dbReference type="Pfam" id="PF03501"/>
    </source>
</evidence>
<comment type="caution">
    <text evidence="6">The sequence shown here is derived from an EMBL/GenBank/DDBJ whole genome shotgun (WGS) entry which is preliminary data.</text>
</comment>
<keyword evidence="2" id="KW-0689">Ribosomal protein</keyword>
<evidence type="ECO:0000256" key="4">
    <source>
        <dbReference type="SAM" id="MobiDB-lite"/>
    </source>
</evidence>
<keyword evidence="3" id="KW-0687">Ribonucleoprotein</keyword>
<dbReference type="Gene3D" id="1.10.10.10">
    <property type="entry name" value="Winged helix-like DNA-binding domain superfamily/Winged helix DNA-binding domain"/>
    <property type="match status" value="1"/>
</dbReference>
<dbReference type="PANTHER" id="PTHR12146:SF25">
    <property type="entry name" value="PLECTIN_ES10 N-TERMINAL DOMAIN-CONTAINING PROTEIN"/>
    <property type="match status" value="1"/>
</dbReference>
<name>A0AAW0HBL7_MYOGA</name>
<dbReference type="GO" id="GO:0003723">
    <property type="term" value="F:RNA binding"/>
    <property type="evidence" value="ECO:0007669"/>
    <property type="project" value="TreeGrafter"/>
</dbReference>
<dbReference type="GO" id="GO:0022627">
    <property type="term" value="C:cytosolic small ribosomal subunit"/>
    <property type="evidence" value="ECO:0007669"/>
    <property type="project" value="TreeGrafter"/>
</dbReference>
<dbReference type="Pfam" id="PF03501">
    <property type="entry name" value="S10_plectin"/>
    <property type="match status" value="1"/>
</dbReference>